<feature type="domain" description="Quercetin 2,3-dioxygenase C-terminal cupin" evidence="5">
    <location>
        <begin position="146"/>
        <end position="231"/>
    </location>
</feature>
<dbReference type="Pfam" id="PF17954">
    <property type="entry name" value="Pirin_C_2"/>
    <property type="match status" value="1"/>
</dbReference>
<evidence type="ECO:0000259" key="4">
    <source>
        <dbReference type="Pfam" id="PF02678"/>
    </source>
</evidence>
<keyword evidence="2" id="KW-0408">Iron</keyword>
<dbReference type="InterPro" id="IPR014710">
    <property type="entry name" value="RmlC-like_jellyroll"/>
</dbReference>
<evidence type="ECO:0000256" key="2">
    <source>
        <dbReference type="PIRSR" id="PIRSR006232-1"/>
    </source>
</evidence>
<name>A0A8K2A6K1_9CYAN</name>
<dbReference type="EMBL" id="WVIC01000003">
    <property type="protein sequence ID" value="NCJ05305.1"/>
    <property type="molecule type" value="Genomic_DNA"/>
</dbReference>
<dbReference type="PIRSF" id="PIRSF006232">
    <property type="entry name" value="Pirin"/>
    <property type="match status" value="1"/>
</dbReference>
<dbReference type="InterPro" id="IPR041602">
    <property type="entry name" value="Quercetinase_C"/>
</dbReference>
<feature type="binding site" evidence="2">
    <location>
        <position position="59"/>
    </location>
    <ligand>
        <name>Fe cation</name>
        <dbReference type="ChEBI" id="CHEBI:24875"/>
    </ligand>
</feature>
<organism evidence="6 7">
    <name type="scientific">Petrachloros mirabilis ULC683</name>
    <dbReference type="NCBI Taxonomy" id="2781853"/>
    <lineage>
        <taxon>Bacteria</taxon>
        <taxon>Bacillati</taxon>
        <taxon>Cyanobacteriota</taxon>
        <taxon>Cyanophyceae</taxon>
        <taxon>Synechococcales</taxon>
        <taxon>Petrachlorosaceae</taxon>
        <taxon>Petrachloros</taxon>
        <taxon>Petrachloros mirabilis</taxon>
    </lineage>
</organism>
<feature type="domain" description="Pirin N-terminal" evidence="4">
    <location>
        <begin position="9"/>
        <end position="119"/>
    </location>
</feature>
<feature type="binding site" evidence="2">
    <location>
        <position position="57"/>
    </location>
    <ligand>
        <name>Fe cation</name>
        <dbReference type="ChEBI" id="CHEBI:24875"/>
    </ligand>
</feature>
<dbReference type="Proteomes" id="UP000607397">
    <property type="component" value="Unassembled WGS sequence"/>
</dbReference>
<reference evidence="6" key="1">
    <citation type="submission" date="2019-12" db="EMBL/GenBank/DDBJ databases">
        <title>High-Quality draft genome sequences of three cyanobacteria isolated from the limestone walls of the Old Cathedral of Coimbra.</title>
        <authorList>
            <person name="Tiago I."/>
            <person name="Soares F."/>
            <person name="Portugal A."/>
        </authorList>
    </citation>
    <scope>NUCLEOTIDE SEQUENCE [LARGE SCALE GENOMIC DNA]</scope>
    <source>
        <strain evidence="6">C</strain>
    </source>
</reference>
<dbReference type="CDD" id="cd02910">
    <property type="entry name" value="cupin_Yhhw_N"/>
    <property type="match status" value="1"/>
</dbReference>
<dbReference type="AlphaFoldDB" id="A0A8K2A6K1"/>
<comment type="caution">
    <text evidence="6">The sequence shown here is derived from an EMBL/GenBank/DDBJ whole genome shotgun (WGS) entry which is preliminary data.</text>
</comment>
<dbReference type="RefSeq" id="WP_161823787.1">
    <property type="nucleotide sequence ID" value="NZ_WVIC01000003.1"/>
</dbReference>
<dbReference type="SUPFAM" id="SSF51182">
    <property type="entry name" value="RmlC-like cupins"/>
    <property type="match status" value="1"/>
</dbReference>
<comment type="similarity">
    <text evidence="1 3">Belongs to the pirin family.</text>
</comment>
<keyword evidence="7" id="KW-1185">Reference proteome</keyword>
<dbReference type="CDD" id="cd20311">
    <property type="entry name" value="cupin_Yhhw_C"/>
    <property type="match status" value="1"/>
</dbReference>
<dbReference type="PANTHER" id="PTHR43212:SF3">
    <property type="entry name" value="QUERCETIN 2,3-DIOXYGENASE"/>
    <property type="match status" value="1"/>
</dbReference>
<dbReference type="GO" id="GO:0046872">
    <property type="term" value="F:metal ion binding"/>
    <property type="evidence" value="ECO:0007669"/>
    <property type="project" value="UniProtKB-KW"/>
</dbReference>
<dbReference type="Gene3D" id="2.60.120.10">
    <property type="entry name" value="Jelly Rolls"/>
    <property type="match status" value="2"/>
</dbReference>
<comment type="cofactor">
    <cofactor evidence="2">
        <name>Fe cation</name>
        <dbReference type="ChEBI" id="CHEBI:24875"/>
    </cofactor>
    <text evidence="2">Binds 1 Fe cation per subunit.</text>
</comment>
<dbReference type="InterPro" id="IPR011051">
    <property type="entry name" value="RmlC_Cupin_sf"/>
</dbReference>
<protein>
    <submittedName>
        <fullName evidence="6">Pirin family protein</fullName>
    </submittedName>
</protein>
<evidence type="ECO:0000313" key="6">
    <source>
        <dbReference type="EMBL" id="NCJ05305.1"/>
    </source>
</evidence>
<dbReference type="PANTHER" id="PTHR43212">
    <property type="entry name" value="QUERCETIN 2,3-DIOXYGENASE"/>
    <property type="match status" value="1"/>
</dbReference>
<keyword evidence="2" id="KW-0479">Metal-binding</keyword>
<evidence type="ECO:0000256" key="1">
    <source>
        <dbReference type="ARBA" id="ARBA00008416"/>
    </source>
</evidence>
<evidence type="ECO:0000313" key="7">
    <source>
        <dbReference type="Proteomes" id="UP000607397"/>
    </source>
</evidence>
<feature type="binding site" evidence="2">
    <location>
        <position position="101"/>
    </location>
    <ligand>
        <name>Fe cation</name>
        <dbReference type="ChEBI" id="CHEBI:24875"/>
    </ligand>
</feature>
<proteinExistence type="inferred from homology"/>
<evidence type="ECO:0000259" key="5">
    <source>
        <dbReference type="Pfam" id="PF17954"/>
    </source>
</evidence>
<dbReference type="InterPro" id="IPR003829">
    <property type="entry name" value="Pirin_N_dom"/>
</dbReference>
<gene>
    <name evidence="6" type="ORF">GS597_01990</name>
</gene>
<feature type="binding site" evidence="2">
    <location>
        <position position="103"/>
    </location>
    <ligand>
        <name>Fe cation</name>
        <dbReference type="ChEBI" id="CHEBI:24875"/>
    </ligand>
</feature>
<dbReference type="InterPro" id="IPR012093">
    <property type="entry name" value="Pirin"/>
</dbReference>
<dbReference type="Pfam" id="PF02678">
    <property type="entry name" value="Pirin"/>
    <property type="match status" value="1"/>
</dbReference>
<sequence length="244" mass="26506">MLVIRRAQDRGQVDLGWLQSHHTFSFGHYYDPHQMGFGSLRVINDDVIQPGGGFDTHGHRNMEILTYVLSGALAHKDSIGNGSVIRPGEVQRMSAGTGIYHSEFNGSQSDPVHLLQIWILPDQVGLPPSYEERIFSAAEKQGKLRLIAAADARENSVKIHQDASVYAAILAPGEAVIHPLAAGRQAWIQVAQGSVDINGHRLEAGDGLGATEVDSLHLRGINEAEILLFDLRSTLDGAYSESEA</sequence>
<evidence type="ECO:0000256" key="3">
    <source>
        <dbReference type="RuleBase" id="RU003457"/>
    </source>
</evidence>
<accession>A0A8K2A6K1</accession>